<sequence length="396" mass="44210">MSEVNAFLKEVHISNYLSLRDVELPLKPLTVLVGPNASGKSNVLSALRLLNRMIRAEALPPADLIQRLLWAGEANDITFQLQAEVGEIPAEYELDLRADSENRLACERLLIQDIDVISVLDGQGYVKDEDGRNKTSYKSKKLALKSAGDYGDKPITSLLTEFVRDWAFYDFQPRVMRGRVTSIDQLILGESMETRGSPQLDDDGSTLTELLLYWFETDKERFETVSRSLEKSTNISIDHRIIDEEPQLCLSEGYKNPIPLQGASDGTLRLVAYYTLLNQPERPPLIAIEEPERNLHPGALHDIAELLERIAGQSQVIITTHSSQLLDAFSTDNPSDSLCILLLRNCPGQGTEVINLEDVRRDRQALDGWIADFGIGSGIFESGLLQEYVEEPACPA</sequence>
<dbReference type="SUPFAM" id="SSF52540">
    <property type="entry name" value="P-loop containing nucleoside triphosphate hydrolases"/>
    <property type="match status" value="1"/>
</dbReference>
<dbReference type="GO" id="GO:0000731">
    <property type="term" value="P:DNA synthesis involved in DNA repair"/>
    <property type="evidence" value="ECO:0007669"/>
    <property type="project" value="TreeGrafter"/>
</dbReference>
<reference evidence="2" key="1">
    <citation type="submission" date="2019-09" db="EMBL/GenBank/DDBJ databases">
        <title>Characterisation of the sponge microbiome using genome-centric metagenomics.</title>
        <authorList>
            <person name="Engelberts J.P."/>
            <person name="Robbins S.J."/>
            <person name="De Goeij J.M."/>
            <person name="Aranda M."/>
            <person name="Bell S.C."/>
            <person name="Webster N.S."/>
        </authorList>
    </citation>
    <scope>NUCLEOTIDE SEQUENCE</scope>
    <source>
        <strain evidence="2">SB0661_bin_32</strain>
    </source>
</reference>
<dbReference type="Pfam" id="PF13304">
    <property type="entry name" value="AAA_21"/>
    <property type="match status" value="1"/>
</dbReference>
<dbReference type="PIRSF" id="PIRSF029347">
    <property type="entry name" value="RecF"/>
    <property type="match status" value="1"/>
</dbReference>
<evidence type="ECO:0000259" key="1">
    <source>
        <dbReference type="Pfam" id="PF13304"/>
    </source>
</evidence>
<proteinExistence type="predicted"/>
<dbReference type="PANTHER" id="PTHR32182">
    <property type="entry name" value="DNA REPLICATION AND REPAIR PROTEIN RECF"/>
    <property type="match status" value="1"/>
</dbReference>
<dbReference type="GO" id="GO:0006302">
    <property type="term" value="P:double-strand break repair"/>
    <property type="evidence" value="ECO:0007669"/>
    <property type="project" value="TreeGrafter"/>
</dbReference>
<organism evidence="2">
    <name type="scientific">Caldilineaceae bacterium SB0661_bin_32</name>
    <dbReference type="NCBI Taxonomy" id="2605255"/>
    <lineage>
        <taxon>Bacteria</taxon>
        <taxon>Bacillati</taxon>
        <taxon>Chloroflexota</taxon>
        <taxon>Caldilineae</taxon>
        <taxon>Caldilineales</taxon>
        <taxon>Caldilineaceae</taxon>
    </lineage>
</organism>
<comment type="caution">
    <text evidence="2">The sequence shown here is derived from an EMBL/GenBank/DDBJ whole genome shotgun (WGS) entry which is preliminary data.</text>
</comment>
<name>A0A6B1D6E0_9CHLR</name>
<dbReference type="Gene3D" id="3.40.50.300">
    <property type="entry name" value="P-loop containing nucleotide triphosphate hydrolases"/>
    <property type="match status" value="2"/>
</dbReference>
<gene>
    <name evidence="2" type="ORF">F4X14_11070</name>
</gene>
<protein>
    <submittedName>
        <fullName evidence="2">AAA family ATPase</fullName>
    </submittedName>
</protein>
<feature type="domain" description="ATPase AAA-type core" evidence="1">
    <location>
        <begin position="29"/>
        <end position="327"/>
    </location>
</feature>
<dbReference type="EMBL" id="VXMH01000057">
    <property type="protein sequence ID" value="MYC95501.1"/>
    <property type="molecule type" value="Genomic_DNA"/>
</dbReference>
<dbReference type="InterPro" id="IPR014555">
    <property type="entry name" value="RecF-like"/>
</dbReference>
<dbReference type="PANTHER" id="PTHR32182:SF22">
    <property type="entry name" value="ATP-DEPENDENT ENDONUCLEASE, OLD FAMILY-RELATED"/>
    <property type="match status" value="1"/>
</dbReference>
<dbReference type="GO" id="GO:0016887">
    <property type="term" value="F:ATP hydrolysis activity"/>
    <property type="evidence" value="ECO:0007669"/>
    <property type="project" value="InterPro"/>
</dbReference>
<dbReference type="GO" id="GO:0005524">
    <property type="term" value="F:ATP binding"/>
    <property type="evidence" value="ECO:0007669"/>
    <property type="project" value="InterPro"/>
</dbReference>
<evidence type="ECO:0000313" key="2">
    <source>
        <dbReference type="EMBL" id="MYC95501.1"/>
    </source>
</evidence>
<dbReference type="AlphaFoldDB" id="A0A6B1D6E0"/>
<dbReference type="InterPro" id="IPR003959">
    <property type="entry name" value="ATPase_AAA_core"/>
</dbReference>
<dbReference type="InterPro" id="IPR027417">
    <property type="entry name" value="P-loop_NTPase"/>
</dbReference>
<accession>A0A6B1D6E0</accession>